<feature type="transmembrane region" description="Helical" evidence="4">
    <location>
        <begin position="200"/>
        <end position="224"/>
    </location>
</feature>
<dbReference type="GeneID" id="27725624"/>
<dbReference type="AlphaFoldDB" id="A0A084G3R4"/>
<feature type="transmembrane region" description="Helical" evidence="4">
    <location>
        <begin position="137"/>
        <end position="163"/>
    </location>
</feature>
<dbReference type="InterPro" id="IPR050327">
    <property type="entry name" value="Proton-linked_MCT"/>
</dbReference>
<evidence type="ECO:0000256" key="1">
    <source>
        <dbReference type="ARBA" id="ARBA00004141"/>
    </source>
</evidence>
<evidence type="ECO:0000256" key="2">
    <source>
        <dbReference type="ARBA" id="ARBA00006727"/>
    </source>
</evidence>
<comment type="caution">
    <text evidence="6">The sequence shown here is derived from an EMBL/GenBank/DDBJ whole genome shotgun (WGS) entry which is preliminary data.</text>
</comment>
<evidence type="ECO:0000313" key="6">
    <source>
        <dbReference type="EMBL" id="KEZ41976.1"/>
    </source>
</evidence>
<dbReference type="InterPro" id="IPR036259">
    <property type="entry name" value="MFS_trans_sf"/>
</dbReference>
<keyword evidence="4" id="KW-1133">Transmembrane helix</keyword>
<dbReference type="OrthoDB" id="6509908at2759"/>
<evidence type="ECO:0000256" key="3">
    <source>
        <dbReference type="SAM" id="MobiDB-lite"/>
    </source>
</evidence>
<feature type="transmembrane region" description="Helical" evidence="4">
    <location>
        <begin position="49"/>
        <end position="69"/>
    </location>
</feature>
<reference evidence="6 7" key="1">
    <citation type="journal article" date="2014" name="Genome Announc.">
        <title>Draft genome sequence of the pathogenic fungus Scedosporium apiospermum.</title>
        <authorList>
            <person name="Vandeputte P."/>
            <person name="Ghamrawi S."/>
            <person name="Rechenmann M."/>
            <person name="Iltis A."/>
            <person name="Giraud S."/>
            <person name="Fleury M."/>
            <person name="Thornton C."/>
            <person name="Delhaes L."/>
            <person name="Meyer W."/>
            <person name="Papon N."/>
            <person name="Bouchara J.P."/>
        </authorList>
    </citation>
    <scope>NUCLEOTIDE SEQUENCE [LARGE SCALE GENOMIC DNA]</scope>
    <source>
        <strain evidence="6 7">IHEM 14462</strain>
    </source>
</reference>
<feature type="region of interest" description="Disordered" evidence="3">
    <location>
        <begin position="1"/>
        <end position="23"/>
    </location>
</feature>
<dbReference type="CDD" id="cd17352">
    <property type="entry name" value="MFS_MCT_SLC16"/>
    <property type="match status" value="1"/>
</dbReference>
<feature type="transmembrane region" description="Helical" evidence="4">
    <location>
        <begin position="313"/>
        <end position="334"/>
    </location>
</feature>
<feature type="transmembrane region" description="Helical" evidence="4">
    <location>
        <begin position="346"/>
        <end position="367"/>
    </location>
</feature>
<dbReference type="EMBL" id="JOWA01000104">
    <property type="protein sequence ID" value="KEZ41976.1"/>
    <property type="molecule type" value="Genomic_DNA"/>
</dbReference>
<dbReference type="InterPro" id="IPR011701">
    <property type="entry name" value="MFS"/>
</dbReference>
<feature type="transmembrane region" description="Helical" evidence="4">
    <location>
        <begin position="111"/>
        <end position="131"/>
    </location>
</feature>
<feature type="transmembrane region" description="Helical" evidence="4">
    <location>
        <begin position="412"/>
        <end position="433"/>
    </location>
</feature>
<keyword evidence="4" id="KW-0472">Membrane</keyword>
<dbReference type="OMA" id="GCLLTIC"/>
<feature type="domain" description="Major facilitator superfamily (MFS) profile" evidence="5">
    <location>
        <begin position="43"/>
        <end position="434"/>
    </location>
</feature>
<dbReference type="SUPFAM" id="SSF103473">
    <property type="entry name" value="MFS general substrate transporter"/>
    <property type="match status" value="1"/>
</dbReference>
<name>A0A084G3R4_PSEDA</name>
<keyword evidence="4" id="KW-0812">Transmembrane</keyword>
<dbReference type="RefSeq" id="XP_016641775.1">
    <property type="nucleotide sequence ID" value="XM_016788622.1"/>
</dbReference>
<dbReference type="InterPro" id="IPR020846">
    <property type="entry name" value="MFS_dom"/>
</dbReference>
<evidence type="ECO:0000313" key="7">
    <source>
        <dbReference type="Proteomes" id="UP000028545"/>
    </source>
</evidence>
<feature type="transmembrane region" description="Helical" evidence="4">
    <location>
        <begin position="81"/>
        <end position="104"/>
    </location>
</feature>
<feature type="transmembrane region" description="Helical" evidence="4">
    <location>
        <begin position="170"/>
        <end position="188"/>
    </location>
</feature>
<feature type="transmembrane region" description="Helical" evidence="4">
    <location>
        <begin position="379"/>
        <end position="400"/>
    </location>
</feature>
<keyword evidence="7" id="KW-1185">Reference proteome</keyword>
<dbReference type="Pfam" id="PF07690">
    <property type="entry name" value="MFS_1"/>
    <property type="match status" value="1"/>
</dbReference>
<evidence type="ECO:0000259" key="5">
    <source>
        <dbReference type="PROSITE" id="PS50850"/>
    </source>
</evidence>
<dbReference type="GO" id="GO:0022857">
    <property type="term" value="F:transmembrane transporter activity"/>
    <property type="evidence" value="ECO:0007669"/>
    <property type="project" value="InterPro"/>
</dbReference>
<dbReference type="KEGG" id="sapo:SAPIO_CDS6552"/>
<accession>A0A084G3R4</accession>
<protein>
    <recommendedName>
        <fullName evidence="5">Major facilitator superfamily (MFS) profile domain-containing protein</fullName>
    </recommendedName>
</protein>
<dbReference type="Gene3D" id="1.20.1250.20">
    <property type="entry name" value="MFS general substrate transporter like domains"/>
    <property type="match status" value="1"/>
</dbReference>
<evidence type="ECO:0000256" key="4">
    <source>
        <dbReference type="SAM" id="Phobius"/>
    </source>
</evidence>
<dbReference type="PANTHER" id="PTHR11360:SF280">
    <property type="entry name" value="MONOCARBOXYLATE TRANSPORTER, PUTATIVE (AFU_ORTHOLOGUE AFUA_1G05170)-RELATED"/>
    <property type="match status" value="1"/>
</dbReference>
<dbReference type="PANTHER" id="PTHR11360">
    <property type="entry name" value="MONOCARBOXYLATE TRANSPORTER"/>
    <property type="match status" value="1"/>
</dbReference>
<sequence>MSVDGGEKRADRETEPNALSPPSQLIQGTVEDEFPENGWRAWSQVVASFALYFNHLGLLNSFGVFQTYYETTLLSDTSPSTISWIGSVQIFCLMAIGVIIGPLYDAGYCRTLIIVGTLLVTAGFMLTSIGTQYWHLLLSQGFCIGLGTCCLSIPSIAIVPMYFKKRRARAMAIATVGSGLGSTLYPLIFQELLSKVGFGWAVRIMGFIAFSMCLISLCLIRPLIDAKKSKMRQAGFSLWWFVDVTAFRDKEFLVYSVGIFFNNLSFFQPTYYIQSYALSHGMQGTNLAHYLLAILNASSIPGRVMPSFAADKFGVLETFIIICALSSTSVFYWISVTNVAGNISFAVLYGFFSGGVVALGAVVLTAITTDMSRLGTRLGMVSLLKGTGSLIGPPIAGAILDATDNYLGVQLFSAFGILLTALFTVVLHLMVVARKSLSGDV</sequence>
<organism evidence="6 7">
    <name type="scientific">Pseudallescheria apiosperma</name>
    <name type="common">Scedosporium apiospermum</name>
    <dbReference type="NCBI Taxonomy" id="563466"/>
    <lineage>
        <taxon>Eukaryota</taxon>
        <taxon>Fungi</taxon>
        <taxon>Dikarya</taxon>
        <taxon>Ascomycota</taxon>
        <taxon>Pezizomycotina</taxon>
        <taxon>Sordariomycetes</taxon>
        <taxon>Hypocreomycetidae</taxon>
        <taxon>Microascales</taxon>
        <taxon>Microascaceae</taxon>
        <taxon>Scedosporium</taxon>
    </lineage>
</organism>
<comment type="similarity">
    <text evidence="2">Belongs to the major facilitator superfamily. Monocarboxylate porter (TC 2.A.1.13) family.</text>
</comment>
<dbReference type="VEuPathDB" id="FungiDB:SAPIO_CDS6552"/>
<proteinExistence type="inferred from homology"/>
<dbReference type="PROSITE" id="PS50850">
    <property type="entry name" value="MFS"/>
    <property type="match status" value="1"/>
</dbReference>
<dbReference type="HOGENOM" id="CLU_001265_1_1_1"/>
<comment type="subcellular location">
    <subcellularLocation>
        <location evidence="1">Membrane</location>
        <topology evidence="1">Multi-pass membrane protein</topology>
    </subcellularLocation>
</comment>
<dbReference type="GO" id="GO:0016020">
    <property type="term" value="C:membrane"/>
    <property type="evidence" value="ECO:0007669"/>
    <property type="project" value="UniProtKB-SubCell"/>
</dbReference>
<dbReference type="Proteomes" id="UP000028545">
    <property type="component" value="Unassembled WGS sequence"/>
</dbReference>
<feature type="compositionally biased region" description="Basic and acidic residues" evidence="3">
    <location>
        <begin position="1"/>
        <end position="15"/>
    </location>
</feature>
<gene>
    <name evidence="6" type="ORF">SAPIO_CDS6552</name>
</gene>